<comment type="caution">
    <text evidence="1">The sequence shown here is derived from an EMBL/GenBank/DDBJ whole genome shotgun (WGS) entry which is preliminary data.</text>
</comment>
<proteinExistence type="predicted"/>
<dbReference type="Proteomes" id="UP000004535">
    <property type="component" value="Unassembled WGS sequence"/>
</dbReference>
<gene>
    <name evidence="1" type="ORF">BURMUCGD2_4666</name>
</gene>
<accession>B9BHW1</accession>
<protein>
    <submittedName>
        <fullName evidence="1">Uncharacterized protein</fullName>
    </submittedName>
</protein>
<organism evidence="1 2">
    <name type="scientific">Burkholderia multivorans CGD2</name>
    <dbReference type="NCBI Taxonomy" id="513052"/>
    <lineage>
        <taxon>Bacteria</taxon>
        <taxon>Pseudomonadati</taxon>
        <taxon>Pseudomonadota</taxon>
        <taxon>Betaproteobacteria</taxon>
        <taxon>Burkholderiales</taxon>
        <taxon>Burkholderiaceae</taxon>
        <taxon>Burkholderia</taxon>
        <taxon>Burkholderia cepacia complex</taxon>
    </lineage>
</organism>
<dbReference type="AlphaFoldDB" id="B9BHW1"/>
<evidence type="ECO:0000313" key="1">
    <source>
        <dbReference type="EMBL" id="EEE09294.1"/>
    </source>
</evidence>
<evidence type="ECO:0000313" key="2">
    <source>
        <dbReference type="Proteomes" id="UP000004535"/>
    </source>
</evidence>
<reference evidence="1 2" key="1">
    <citation type="journal article" date="2012" name="J. Bacteriol.">
        <title>Draft Genome Sequence Determination for Cystic Fibrosis and Chronic Granulomatous Disease Burkholderia multivorans Isolates.</title>
        <authorList>
            <person name="Varga J.J."/>
            <person name="Losada L."/>
            <person name="Zelazny A.M."/>
            <person name="Brinkac L."/>
            <person name="Harkins D."/>
            <person name="Radune D."/>
            <person name="Hostetler J."/>
            <person name="Sampaio E.P."/>
            <person name="Ronning C.M."/>
            <person name="Nierman W.C."/>
            <person name="Greenberg D.E."/>
            <person name="Holland S.M."/>
            <person name="Goldberg J.B."/>
        </authorList>
    </citation>
    <scope>NUCLEOTIDE SEQUENCE [LARGE SCALE GENOMIC DNA]</scope>
    <source>
        <strain evidence="1 2">CGD2</strain>
    </source>
</reference>
<sequence>MARCASRTMKWNVIRSVSLDGETTMRFRSYMAAGALALMPVLALAGQAATAPAAQPMFVNVNGQAVPVKAETRVVQTAAGPMKVSTWSWHSPNGSASFEMQTSTGGMPPAAALRQIQAAELQMRAAQAQMIAMQQQMMALQHVALANAFAMPMPQPVAFAMPMWAMPEPVVVLVPAQPPAKRPAAPAVPAARGPQVSI</sequence>
<name>B9BHW1_9BURK</name>
<dbReference type="EMBL" id="ACFC01000001">
    <property type="protein sequence ID" value="EEE09294.1"/>
    <property type="molecule type" value="Genomic_DNA"/>
</dbReference>